<gene>
    <name evidence="1" type="ORF">BS297_22640</name>
</gene>
<proteinExistence type="predicted"/>
<evidence type="ECO:0000313" key="2">
    <source>
        <dbReference type="Proteomes" id="UP000325576"/>
    </source>
</evidence>
<name>A0A0C2VKY0_RHOER</name>
<sequence length="167" mass="17564">MRRQWLFATVASSALILTGCSPDALDSGDSADNVTAISTSLSPPAAVDAPLLKTADSPLGTIAVDGEGMTVYVYNPDEENSQAGSCDEACLRYWPAVTSVTDSPIVEGIDAVIDTVDGPEGSFQITVNGKPVYRYLDDKVPGDMLGQSVGSLWWMIDAAGNPVFKTE</sequence>
<reference evidence="1 2" key="1">
    <citation type="journal article" date="2017" name="Poromechanics V (2013)">
        <title>Genomic Characterization of the Arsenic-Tolerant Actinobacterium, &lt;i&gt;Rhodococcus erythropolis&lt;/i&gt; S43.</title>
        <authorList>
            <person name="Retamal-Morales G."/>
            <person name="Mehnert M."/>
            <person name="Schwabe R."/>
            <person name="Tischler D."/>
            <person name="Schloemann M."/>
            <person name="Levican G.J."/>
        </authorList>
    </citation>
    <scope>NUCLEOTIDE SEQUENCE [LARGE SCALE GENOMIC DNA]</scope>
    <source>
        <strain evidence="1 2">S43</strain>
    </source>
</reference>
<dbReference type="PANTHER" id="PTHR39335">
    <property type="entry name" value="BLL4220 PROTEIN"/>
    <property type="match status" value="1"/>
</dbReference>
<dbReference type="InterPro" id="IPR005297">
    <property type="entry name" value="Lipoprotein_repeat"/>
</dbReference>
<evidence type="ECO:0000313" key="1">
    <source>
        <dbReference type="EMBL" id="KAB2583035.1"/>
    </source>
</evidence>
<protein>
    <submittedName>
        <fullName evidence="1">Uncharacterized protein</fullName>
    </submittedName>
</protein>
<dbReference type="AlphaFoldDB" id="A0A0C2VKY0"/>
<dbReference type="PANTHER" id="PTHR39335:SF1">
    <property type="entry name" value="BLL4220 PROTEIN"/>
    <property type="match status" value="1"/>
</dbReference>
<dbReference type="GO" id="GO:0043448">
    <property type="term" value="P:alkane catabolic process"/>
    <property type="evidence" value="ECO:0007669"/>
    <property type="project" value="TreeGrafter"/>
</dbReference>
<dbReference type="PROSITE" id="PS51257">
    <property type="entry name" value="PROKAR_LIPOPROTEIN"/>
    <property type="match status" value="1"/>
</dbReference>
<comment type="caution">
    <text evidence="1">The sequence shown here is derived from an EMBL/GenBank/DDBJ whole genome shotgun (WGS) entry which is preliminary data.</text>
</comment>
<dbReference type="EMBL" id="MRBO01000607">
    <property type="protein sequence ID" value="KAB2583035.1"/>
    <property type="molecule type" value="Genomic_DNA"/>
</dbReference>
<accession>A0A0C2VKY0</accession>
<dbReference type="Pfam" id="PF03640">
    <property type="entry name" value="Lipoprotein_15"/>
    <property type="match status" value="2"/>
</dbReference>
<organism evidence="1 2">
    <name type="scientific">Rhodococcus erythropolis</name>
    <name type="common">Arthrobacter picolinophilus</name>
    <dbReference type="NCBI Taxonomy" id="1833"/>
    <lineage>
        <taxon>Bacteria</taxon>
        <taxon>Bacillati</taxon>
        <taxon>Actinomycetota</taxon>
        <taxon>Actinomycetes</taxon>
        <taxon>Mycobacteriales</taxon>
        <taxon>Nocardiaceae</taxon>
        <taxon>Rhodococcus</taxon>
        <taxon>Rhodococcus erythropolis group</taxon>
    </lineage>
</organism>
<dbReference type="Proteomes" id="UP000325576">
    <property type="component" value="Unassembled WGS sequence"/>
</dbReference>